<dbReference type="PIRSF" id="PIRSF000410">
    <property type="entry name" value="CheR"/>
    <property type="match status" value="1"/>
</dbReference>
<evidence type="ECO:0000256" key="1">
    <source>
        <dbReference type="ARBA" id="ARBA00001541"/>
    </source>
</evidence>
<dbReference type="InterPro" id="IPR022642">
    <property type="entry name" value="CheR_C"/>
</dbReference>
<keyword evidence="5" id="KW-0949">S-adenosyl-L-methionine</keyword>
<proteinExistence type="predicted"/>
<dbReference type="InterPro" id="IPR036804">
    <property type="entry name" value="CheR_N_sf"/>
</dbReference>
<dbReference type="SMART" id="SM00138">
    <property type="entry name" value="MeTrc"/>
    <property type="match status" value="1"/>
</dbReference>
<sequence>MPEPRPKREFTRSSSMVSMADKDFRRFSEFIHTECGIKLPTSKKTMVEARLQKRLRLLGMATFREYNDYIFSPSGLSEELSHLIDAITTNTTEFFRESKHFDIMRQVVLPHWVAMRGLVHPLRLWSAGCSSGEEPYTLAMVLSEYAEKTPGFRFSITATDISSQVLEKARRAVYPEDRVAGMTYDLKRKYLLRSKDRLKKLVRIVPDLRERVAFSRLNFMEEFSFNDPMDIIFCRNVMIYFDRTTQETLLNKFCRQLRKDGHLFIGHSESLTGMDLPLRQVSPTVYRRT</sequence>
<dbReference type="Proteomes" id="UP000469724">
    <property type="component" value="Unassembled WGS sequence"/>
</dbReference>
<dbReference type="PRINTS" id="PR00996">
    <property type="entry name" value="CHERMTFRASE"/>
</dbReference>
<dbReference type="PANTHER" id="PTHR24422:SF26">
    <property type="entry name" value="CHEMOTAXIS PROTEIN METHYLTRANSFERASE"/>
    <property type="match status" value="1"/>
</dbReference>
<dbReference type="RefSeq" id="WP_163302132.1">
    <property type="nucleotide sequence ID" value="NZ_JAAGRQ010000036.1"/>
</dbReference>
<dbReference type="GO" id="GO:0032259">
    <property type="term" value="P:methylation"/>
    <property type="evidence" value="ECO:0007669"/>
    <property type="project" value="UniProtKB-KW"/>
</dbReference>
<evidence type="ECO:0000256" key="5">
    <source>
        <dbReference type="ARBA" id="ARBA00022691"/>
    </source>
</evidence>
<dbReference type="PANTHER" id="PTHR24422">
    <property type="entry name" value="CHEMOTAXIS PROTEIN METHYLTRANSFERASE"/>
    <property type="match status" value="1"/>
</dbReference>
<keyword evidence="3 7" id="KW-0489">Methyltransferase</keyword>
<keyword evidence="4 7" id="KW-0808">Transferase</keyword>
<dbReference type="InterPro" id="IPR022641">
    <property type="entry name" value="CheR_N"/>
</dbReference>
<dbReference type="SUPFAM" id="SSF47757">
    <property type="entry name" value="Chemotaxis receptor methyltransferase CheR, N-terminal domain"/>
    <property type="match status" value="1"/>
</dbReference>
<evidence type="ECO:0000256" key="3">
    <source>
        <dbReference type="ARBA" id="ARBA00022603"/>
    </source>
</evidence>
<dbReference type="InterPro" id="IPR029063">
    <property type="entry name" value="SAM-dependent_MTases_sf"/>
</dbReference>
<dbReference type="InterPro" id="IPR026024">
    <property type="entry name" value="Chemotaxis_MeTrfase_CheR"/>
</dbReference>
<accession>A0A7K3NMU0</accession>
<organism evidence="7 8">
    <name type="scientific">Desulfolutivibrio sulfodismutans</name>
    <dbReference type="NCBI Taxonomy" id="63561"/>
    <lineage>
        <taxon>Bacteria</taxon>
        <taxon>Pseudomonadati</taxon>
        <taxon>Thermodesulfobacteriota</taxon>
        <taxon>Desulfovibrionia</taxon>
        <taxon>Desulfovibrionales</taxon>
        <taxon>Desulfovibrionaceae</taxon>
        <taxon>Desulfolutivibrio</taxon>
    </lineage>
</organism>
<dbReference type="InterPro" id="IPR050903">
    <property type="entry name" value="Bact_Chemotaxis_MeTrfase"/>
</dbReference>
<dbReference type="Gene3D" id="1.10.155.10">
    <property type="entry name" value="Chemotaxis receptor methyltransferase CheR, N-terminal domain"/>
    <property type="match status" value="1"/>
</dbReference>
<dbReference type="PROSITE" id="PS50123">
    <property type="entry name" value="CHER"/>
    <property type="match status" value="1"/>
</dbReference>
<dbReference type="InterPro" id="IPR000780">
    <property type="entry name" value="CheR_MeTrfase"/>
</dbReference>
<dbReference type="Gene3D" id="3.40.50.150">
    <property type="entry name" value="Vaccinia Virus protein VP39"/>
    <property type="match status" value="1"/>
</dbReference>
<name>A0A7K3NMU0_9BACT</name>
<keyword evidence="8" id="KW-1185">Reference proteome</keyword>
<dbReference type="AlphaFoldDB" id="A0A7K3NMU0"/>
<evidence type="ECO:0000256" key="4">
    <source>
        <dbReference type="ARBA" id="ARBA00022679"/>
    </source>
</evidence>
<evidence type="ECO:0000313" key="8">
    <source>
        <dbReference type="Proteomes" id="UP000469724"/>
    </source>
</evidence>
<reference evidence="7 8" key="1">
    <citation type="submission" date="2020-02" db="EMBL/GenBank/DDBJ databases">
        <title>Comparative genomics of sulfur disproportionating microorganisms.</title>
        <authorList>
            <person name="Ward L.M."/>
            <person name="Bertran E."/>
            <person name="Johnston D.T."/>
        </authorList>
    </citation>
    <scope>NUCLEOTIDE SEQUENCE [LARGE SCALE GENOMIC DNA]</scope>
    <source>
        <strain evidence="7 8">DSM 3696</strain>
    </source>
</reference>
<evidence type="ECO:0000313" key="7">
    <source>
        <dbReference type="EMBL" id="NDY57085.1"/>
    </source>
</evidence>
<dbReference type="SUPFAM" id="SSF53335">
    <property type="entry name" value="S-adenosyl-L-methionine-dependent methyltransferases"/>
    <property type="match status" value="1"/>
</dbReference>
<evidence type="ECO:0000256" key="2">
    <source>
        <dbReference type="ARBA" id="ARBA00012534"/>
    </source>
</evidence>
<evidence type="ECO:0000259" key="6">
    <source>
        <dbReference type="PROSITE" id="PS50123"/>
    </source>
</evidence>
<comment type="caution">
    <text evidence="7">The sequence shown here is derived from an EMBL/GenBank/DDBJ whole genome shotgun (WGS) entry which is preliminary data.</text>
</comment>
<feature type="domain" description="CheR-type methyltransferase" evidence="6">
    <location>
        <begin position="12"/>
        <end position="289"/>
    </location>
</feature>
<dbReference type="EMBL" id="JAAGRQ010000036">
    <property type="protein sequence ID" value="NDY57085.1"/>
    <property type="molecule type" value="Genomic_DNA"/>
</dbReference>
<dbReference type="Pfam" id="PF01739">
    <property type="entry name" value="CheR"/>
    <property type="match status" value="1"/>
</dbReference>
<dbReference type="GO" id="GO:0008983">
    <property type="term" value="F:protein-glutamate O-methyltransferase activity"/>
    <property type="evidence" value="ECO:0007669"/>
    <property type="project" value="UniProtKB-EC"/>
</dbReference>
<gene>
    <name evidence="7" type="ORF">G3N56_10055</name>
</gene>
<dbReference type="EC" id="2.1.1.80" evidence="2"/>
<protein>
    <recommendedName>
        <fullName evidence="2">protein-glutamate O-methyltransferase</fullName>
        <ecNumber evidence="2">2.1.1.80</ecNumber>
    </recommendedName>
</protein>
<comment type="catalytic activity">
    <reaction evidence="1">
        <text>L-glutamyl-[protein] + S-adenosyl-L-methionine = [protein]-L-glutamate 5-O-methyl ester + S-adenosyl-L-homocysteine</text>
        <dbReference type="Rhea" id="RHEA:24452"/>
        <dbReference type="Rhea" id="RHEA-COMP:10208"/>
        <dbReference type="Rhea" id="RHEA-COMP:10311"/>
        <dbReference type="ChEBI" id="CHEBI:29973"/>
        <dbReference type="ChEBI" id="CHEBI:57856"/>
        <dbReference type="ChEBI" id="CHEBI:59789"/>
        <dbReference type="ChEBI" id="CHEBI:82795"/>
        <dbReference type="EC" id="2.1.1.80"/>
    </reaction>
</comment>
<dbReference type="Pfam" id="PF03705">
    <property type="entry name" value="CheR_N"/>
    <property type="match status" value="1"/>
</dbReference>